<dbReference type="HOGENOM" id="CLU_028517_0_0_1"/>
<dbReference type="STRING" id="45351.A7S3R7"/>
<dbReference type="Gene3D" id="3.40.50.300">
    <property type="entry name" value="P-loop containing nucleotide triphosphate hydrolases"/>
    <property type="match status" value="1"/>
</dbReference>
<dbReference type="InterPro" id="IPR025139">
    <property type="entry name" value="DUF4062"/>
</dbReference>
<dbReference type="PANTHER" id="PTHR19871:SF14">
    <property type="entry name" value="DUF4062 DOMAIN-CONTAINING PROTEIN"/>
    <property type="match status" value="1"/>
</dbReference>
<evidence type="ECO:0000256" key="2">
    <source>
        <dbReference type="ARBA" id="ARBA00022737"/>
    </source>
</evidence>
<evidence type="ECO:0000313" key="4">
    <source>
        <dbReference type="EMBL" id="EDO41687.1"/>
    </source>
</evidence>
<feature type="non-terminal residue" evidence="4">
    <location>
        <position position="622"/>
    </location>
</feature>
<feature type="non-terminal residue" evidence="4">
    <location>
        <position position="1"/>
    </location>
</feature>
<dbReference type="eggNOG" id="KOG3602">
    <property type="taxonomic scope" value="Eukaryota"/>
</dbReference>
<dbReference type="InterPro" id="IPR057588">
    <property type="entry name" value="NWD1/2-like_WH"/>
</dbReference>
<evidence type="ECO:0000259" key="3">
    <source>
        <dbReference type="PROSITE" id="PS50837"/>
    </source>
</evidence>
<evidence type="ECO:0000313" key="5">
    <source>
        <dbReference type="Proteomes" id="UP000001593"/>
    </source>
</evidence>
<dbReference type="PROSITE" id="PS50837">
    <property type="entry name" value="NACHT"/>
    <property type="match status" value="1"/>
</dbReference>
<evidence type="ECO:0000256" key="1">
    <source>
        <dbReference type="ARBA" id="ARBA00022574"/>
    </source>
</evidence>
<dbReference type="EMBL" id="DS469574">
    <property type="protein sequence ID" value="EDO41687.1"/>
    <property type="molecule type" value="Genomic_DNA"/>
</dbReference>
<dbReference type="Pfam" id="PF05729">
    <property type="entry name" value="NACHT"/>
    <property type="match status" value="1"/>
</dbReference>
<keyword evidence="5" id="KW-1185">Reference proteome</keyword>
<gene>
    <name evidence="4" type="ORF">NEMVEDRAFT_v1g50704</name>
</gene>
<accession>A7S3R7</accession>
<dbReference type="InterPro" id="IPR007111">
    <property type="entry name" value="NACHT_NTPase"/>
</dbReference>
<sequence>KIVRIFTSSTFTDTSVERNALMSRVYPRLQSFCRERGYDFQVVDLRWGIREEAVDDHILTELCMKEIKECQKLSTGPNFITFLGQKYGYRPLPHKIDSREFEKLLSVITSTEDLDLVKYWYWRDDNNVPPEYILQPISSRLPHFRDAEHAQLRRDASDKWWAAMISPRGCHVIMFVCVTQDETATRLPRDNVIVCVSQDEIATRLPRDNVITYNVHWSDEGIDPESCEEHQNYIKELCDHFYDTLKGSIQDAIAEKEKTIERDSLAKELFDQGTFCQKKCKTFQGRKQFLGSIRERIQNPRRIVVIHGESGCGKTSIMAKVAMVMRSWMTDPESCAVVYRFLGTSPDSSSTRLLLHSICSQLCRIAGVTLARVPEDLKSLSEYLPECLARASRQHKIVLVLDSLDQLTGDTFGQELDWWPKQLPDNVFAVLSTLPGEEYRCLPYLKALLPETCFMDVPVLSFHEADVILEGWLQEAGRCLQPHQKSAVLEAFKSCQLPLYLKLAFDEAIRWRSYTDKSETIVKKDVKGIINALFDRLERLHGRVLVSKVFGYITASRSGLTQPELDDLLSLDDTVLDDIYQFWTPPIRRMIPLLWFRLHADVQDYLIERGADGIPVVYWYHR</sequence>
<dbReference type="PANTHER" id="PTHR19871">
    <property type="entry name" value="BETA TRANSDUCIN-RELATED PROTEIN"/>
    <property type="match status" value="1"/>
</dbReference>
<dbReference type="InterPro" id="IPR027417">
    <property type="entry name" value="P-loop_NTPase"/>
</dbReference>
<reference evidence="4 5" key="1">
    <citation type="journal article" date="2007" name="Science">
        <title>Sea anemone genome reveals ancestral eumetazoan gene repertoire and genomic organization.</title>
        <authorList>
            <person name="Putnam N.H."/>
            <person name="Srivastava M."/>
            <person name="Hellsten U."/>
            <person name="Dirks B."/>
            <person name="Chapman J."/>
            <person name="Salamov A."/>
            <person name="Terry A."/>
            <person name="Shapiro H."/>
            <person name="Lindquist E."/>
            <person name="Kapitonov V.V."/>
            <person name="Jurka J."/>
            <person name="Genikhovich G."/>
            <person name="Grigoriev I.V."/>
            <person name="Lucas S.M."/>
            <person name="Steele R.E."/>
            <person name="Finnerty J.R."/>
            <person name="Technau U."/>
            <person name="Martindale M.Q."/>
            <person name="Rokhsar D.S."/>
        </authorList>
    </citation>
    <scope>NUCLEOTIDE SEQUENCE [LARGE SCALE GENOMIC DNA]</scope>
    <source>
        <strain evidence="5">CH2 X CH6</strain>
    </source>
</reference>
<keyword evidence="2" id="KW-0677">Repeat</keyword>
<dbReference type="AlphaFoldDB" id="A7S3R7"/>
<organism evidence="4 5">
    <name type="scientific">Nematostella vectensis</name>
    <name type="common">Starlet sea anemone</name>
    <dbReference type="NCBI Taxonomy" id="45351"/>
    <lineage>
        <taxon>Eukaryota</taxon>
        <taxon>Metazoa</taxon>
        <taxon>Cnidaria</taxon>
        <taxon>Anthozoa</taxon>
        <taxon>Hexacorallia</taxon>
        <taxon>Actiniaria</taxon>
        <taxon>Edwardsiidae</taxon>
        <taxon>Nematostella</taxon>
    </lineage>
</organism>
<dbReference type="PhylomeDB" id="A7S3R7"/>
<dbReference type="Pfam" id="PF13271">
    <property type="entry name" value="DUF4062"/>
    <property type="match status" value="1"/>
</dbReference>
<keyword evidence="1" id="KW-0853">WD repeat</keyword>
<name>A7S3R7_NEMVE</name>
<proteinExistence type="predicted"/>
<feature type="domain" description="NACHT" evidence="3">
    <location>
        <begin position="302"/>
        <end position="407"/>
    </location>
</feature>
<dbReference type="SUPFAM" id="SSF52540">
    <property type="entry name" value="P-loop containing nucleoside triphosphate hydrolases"/>
    <property type="match status" value="1"/>
</dbReference>
<protein>
    <recommendedName>
        <fullName evidence="3">NACHT domain-containing protein</fullName>
    </recommendedName>
</protein>
<dbReference type="Pfam" id="PF25469">
    <property type="entry name" value="WHD_NWD1"/>
    <property type="match status" value="1"/>
</dbReference>
<dbReference type="Proteomes" id="UP000001593">
    <property type="component" value="Unassembled WGS sequence"/>
</dbReference>
<dbReference type="InParanoid" id="A7S3R7"/>
<dbReference type="InterPro" id="IPR052752">
    <property type="entry name" value="NACHT-WD_repeat"/>
</dbReference>